<keyword evidence="9" id="KW-0934">Plastid</keyword>
<dbReference type="GO" id="GO:0000162">
    <property type="term" value="P:L-tryptophan biosynthetic process"/>
    <property type="evidence" value="ECO:0007669"/>
    <property type="project" value="UniProtKB-KW"/>
</dbReference>
<reference evidence="9" key="2">
    <citation type="submission" date="2019-04" db="EMBL/GenBank/DDBJ databases">
        <authorList>
            <person name="Pasella M."/>
        </authorList>
    </citation>
    <scope>NUCLEOTIDE SEQUENCE</scope>
    <source>
        <strain evidence="9">PD2933</strain>
    </source>
</reference>
<dbReference type="InterPro" id="IPR050472">
    <property type="entry name" value="Anth_synth/Amidotransfase"/>
</dbReference>
<dbReference type="InterPro" id="IPR006221">
    <property type="entry name" value="TrpG/PapA_dom"/>
</dbReference>
<evidence type="ECO:0000259" key="8">
    <source>
        <dbReference type="Pfam" id="PF00117"/>
    </source>
</evidence>
<evidence type="ECO:0000256" key="3">
    <source>
        <dbReference type="ARBA" id="ARBA00012266"/>
    </source>
</evidence>
<dbReference type="GO" id="GO:0004049">
    <property type="term" value="F:anthranilate synthase activity"/>
    <property type="evidence" value="ECO:0007669"/>
    <property type="project" value="UniProtKB-EC"/>
</dbReference>
<evidence type="ECO:0000313" key="9">
    <source>
        <dbReference type="EMBL" id="QCI04239.1"/>
    </source>
</evidence>
<dbReference type="PRINTS" id="PR00099">
    <property type="entry name" value="CPSGATASE"/>
</dbReference>
<evidence type="ECO:0000256" key="5">
    <source>
        <dbReference type="ARBA" id="ARBA00022822"/>
    </source>
</evidence>
<gene>
    <name evidence="9" type="primary">trpg</name>
</gene>
<dbReference type="Gene3D" id="3.40.50.880">
    <property type="match status" value="1"/>
</dbReference>
<dbReference type="AlphaFoldDB" id="A0A4D6WKA9"/>
<reference evidence="9" key="1">
    <citation type="journal article" date="2019" name="Mol. Phylogenet. Evol.">
        <title>Morphological evolution and classification of the red algal order Ceramiales inferred using plastid phylogenomics.</title>
        <authorList>
            <person name="Diaz-Tapia P."/>
            <person name="Pasella M.M."/>
            <person name="Verbruggen H."/>
            <person name="Maggs C.A."/>
        </authorList>
    </citation>
    <scope>NUCLEOTIDE SEQUENCE</scope>
    <source>
        <strain evidence="9">PD2933</strain>
    </source>
</reference>
<dbReference type="NCBIfam" id="TIGR00566">
    <property type="entry name" value="trpG_papA"/>
    <property type="match status" value="1"/>
</dbReference>
<dbReference type="PANTHER" id="PTHR43418:SF4">
    <property type="entry name" value="MULTIFUNCTIONAL TRYPTOPHAN BIOSYNTHESIS PROTEIN"/>
    <property type="match status" value="1"/>
</dbReference>
<comment type="subunit">
    <text evidence="2">Tetramer of two components I and two components II.</text>
</comment>
<evidence type="ECO:0000256" key="7">
    <source>
        <dbReference type="ARBA" id="ARBA00082672"/>
    </source>
</evidence>
<dbReference type="GO" id="GO:0005829">
    <property type="term" value="C:cytosol"/>
    <property type="evidence" value="ECO:0007669"/>
    <property type="project" value="TreeGrafter"/>
</dbReference>
<geneLocation type="plastid" evidence="9"/>
<evidence type="ECO:0000256" key="2">
    <source>
        <dbReference type="ARBA" id="ARBA00011743"/>
    </source>
</evidence>
<evidence type="ECO:0000256" key="6">
    <source>
        <dbReference type="ARBA" id="ARBA00022962"/>
    </source>
</evidence>
<dbReference type="InterPro" id="IPR029062">
    <property type="entry name" value="Class_I_gatase-like"/>
</dbReference>
<keyword evidence="5" id="KW-0822">Tryptophan biosynthesis</keyword>
<accession>A0A4D6WKA9</accession>
<dbReference type="Pfam" id="PF00117">
    <property type="entry name" value="GATase"/>
    <property type="match status" value="1"/>
</dbReference>
<evidence type="ECO:0000256" key="4">
    <source>
        <dbReference type="ARBA" id="ARBA00020654"/>
    </source>
</evidence>
<dbReference type="PRINTS" id="PR00097">
    <property type="entry name" value="ANTSNTHASEII"/>
</dbReference>
<dbReference type="SUPFAM" id="SSF52317">
    <property type="entry name" value="Class I glutamine amidotransferase-like"/>
    <property type="match status" value="1"/>
</dbReference>
<dbReference type="PANTHER" id="PTHR43418">
    <property type="entry name" value="MULTIFUNCTIONAL TRYPTOPHAN BIOSYNTHESIS PROTEIN-RELATED"/>
    <property type="match status" value="1"/>
</dbReference>
<organism evidence="9">
    <name type="scientific">Anotrichium furcellatum</name>
    <dbReference type="NCBI Taxonomy" id="41999"/>
    <lineage>
        <taxon>Eukaryota</taxon>
        <taxon>Rhodophyta</taxon>
        <taxon>Florideophyceae</taxon>
        <taxon>Rhodymeniophycidae</taxon>
        <taxon>Ceramiales</taxon>
        <taxon>Ceramiaceae</taxon>
        <taxon>Anotrichium</taxon>
    </lineage>
</organism>
<keyword evidence="5" id="KW-0057">Aromatic amino acid biosynthesis</keyword>
<proteinExistence type="predicted"/>
<dbReference type="FunFam" id="3.40.50.880:FF:000003">
    <property type="entry name" value="Anthranilate synthase component II"/>
    <property type="match status" value="1"/>
</dbReference>
<comment type="pathway">
    <text evidence="1">Amino-acid biosynthesis; L-tryptophan biosynthesis; L-tryptophan from chorismate: step 1/5.</text>
</comment>
<dbReference type="PROSITE" id="PS51273">
    <property type="entry name" value="GATASE_TYPE_1"/>
    <property type="match status" value="1"/>
</dbReference>
<dbReference type="CDD" id="cd01743">
    <property type="entry name" value="GATase1_Anthranilate_Synthase"/>
    <property type="match status" value="1"/>
</dbReference>
<dbReference type="PRINTS" id="PR00096">
    <property type="entry name" value="GATASE"/>
</dbReference>
<evidence type="ECO:0000256" key="1">
    <source>
        <dbReference type="ARBA" id="ARBA00004873"/>
    </source>
</evidence>
<protein>
    <recommendedName>
        <fullName evidence="4">Anthranilate synthase component 2</fullName>
        <ecNumber evidence="3">4.1.3.27</ecNumber>
    </recommendedName>
    <alternativeName>
        <fullName evidence="7">Anthranilate synthase, glutamine amidotransferase component</fullName>
    </alternativeName>
</protein>
<dbReference type="EMBL" id="MK814609">
    <property type="protein sequence ID" value="QCI04239.1"/>
    <property type="molecule type" value="Genomic_DNA"/>
</dbReference>
<dbReference type="InterPro" id="IPR017926">
    <property type="entry name" value="GATASE"/>
</dbReference>
<feature type="domain" description="Glutamine amidotransferase" evidence="8">
    <location>
        <begin position="3"/>
        <end position="187"/>
    </location>
</feature>
<keyword evidence="5" id="KW-0028">Amino-acid biosynthesis</keyword>
<dbReference type="EC" id="4.1.3.27" evidence="3"/>
<sequence>MILLIDNYDSFTYNLAQYVGSFGFKLQVFRNNQIEIKTLEEIKPTHIILSPGPGHPRECNLCLKIIQEYANQIPILGICLGHQAIGYIHGASIKQLNFPMHGKISMLQHNSSELFYNISNPFHVTRYHSLIIDHEHFPNELEITAWTSEGLIMACKHKKHRNLHGIQFHPESLWTDQGQMIIKNFLMLK</sequence>
<name>A0A4D6WKA9_9FLOR</name>
<keyword evidence="6" id="KW-0315">Glutamine amidotransferase</keyword>